<dbReference type="STRING" id="29539.SAMN02745716_0733"/>
<dbReference type="PANTHER" id="PTHR42867:SF1">
    <property type="entry name" value="MEMBRANE PROTEIN-RELATED"/>
    <property type="match status" value="1"/>
</dbReference>
<name>A0A1H6FMA2_THEAL</name>
<dbReference type="OrthoDB" id="5242293at2"/>
<accession>A0A1H6FMA2</accession>
<keyword evidence="2" id="KW-1185">Reference proteome</keyword>
<dbReference type="Proteomes" id="UP000222056">
    <property type="component" value="Unassembled WGS sequence"/>
</dbReference>
<protein>
    <submittedName>
        <fullName evidence="1">Uncharacterized conserved protein YqhQ</fullName>
    </submittedName>
</protein>
<dbReference type="Pfam" id="PF07136">
    <property type="entry name" value="DUF1385"/>
    <property type="match status" value="1"/>
</dbReference>
<dbReference type="AlphaFoldDB" id="A0A1H6FMA2"/>
<evidence type="ECO:0000313" key="1">
    <source>
        <dbReference type="EMBL" id="SEH11330.1"/>
    </source>
</evidence>
<dbReference type="EMBL" id="FNWJ01000001">
    <property type="protein sequence ID" value="SEH11330.1"/>
    <property type="molecule type" value="Genomic_DNA"/>
</dbReference>
<evidence type="ECO:0000313" key="2">
    <source>
        <dbReference type="Proteomes" id="UP000222056"/>
    </source>
</evidence>
<dbReference type="InterPro" id="IPR010787">
    <property type="entry name" value="DUF1385"/>
</dbReference>
<dbReference type="RefSeq" id="WP_093116300.1">
    <property type="nucleotide sequence ID" value="NZ_FNWJ01000001.1"/>
</dbReference>
<dbReference type="PANTHER" id="PTHR42867">
    <property type="entry name" value="MEMBRANE PROTEIN-RELATED"/>
    <property type="match status" value="1"/>
</dbReference>
<proteinExistence type="predicted"/>
<organism evidence="1 2">
    <name type="scientific">Thermoleophilum album</name>
    <dbReference type="NCBI Taxonomy" id="29539"/>
    <lineage>
        <taxon>Bacteria</taxon>
        <taxon>Bacillati</taxon>
        <taxon>Actinomycetota</taxon>
        <taxon>Thermoleophilia</taxon>
        <taxon>Thermoleophilales</taxon>
        <taxon>Thermoleophilaceae</taxon>
        <taxon>Thermoleophilum</taxon>
    </lineage>
</organism>
<sequence length="271" mass="28309">MTAQRIGGMALANGVLLHGPTAWACAVRTADGEIQVRAGRKRFTPPAWLAGVPGLRGLARLAEAVAVLGEVRRALPQARLPFMRSSTLLAAVAAALAGSSLRRRGGGSLSAEIGVGLLGLAPALVALREGRVAAYHGAEHKVIAAWEHGSQAADEAREHERCGTHLVAPMLALTAVGNALLRRRGVRGPAAEAAVQLAAAGAAFELFAWSERNRGRALADALQAPGRWFQRVFGTREPDRRELDVATAALRELLRVEQLAGNDADTAASGA</sequence>
<gene>
    <name evidence="1" type="ORF">SAMN02745716_0733</name>
</gene>
<reference evidence="2" key="1">
    <citation type="submission" date="2016-10" db="EMBL/GenBank/DDBJ databases">
        <authorList>
            <person name="Varghese N."/>
            <person name="Submissions S."/>
        </authorList>
    </citation>
    <scope>NUCLEOTIDE SEQUENCE [LARGE SCALE GENOMIC DNA]</scope>
    <source>
        <strain evidence="2">ATCC 35263</strain>
    </source>
</reference>